<feature type="transmembrane region" description="Helical" evidence="6">
    <location>
        <begin position="52"/>
        <end position="72"/>
    </location>
</feature>
<comment type="caution">
    <text evidence="8">The sequence shown here is derived from an EMBL/GenBank/DDBJ whole genome shotgun (WGS) entry which is preliminary data.</text>
</comment>
<keyword evidence="9" id="KW-1185">Reference proteome</keyword>
<keyword evidence="4 6" id="KW-1133">Transmembrane helix</keyword>
<feature type="transmembrane region" description="Helical" evidence="6">
    <location>
        <begin position="269"/>
        <end position="289"/>
    </location>
</feature>
<dbReference type="PANTHER" id="PTHR22950">
    <property type="entry name" value="AMINO ACID TRANSPORTER"/>
    <property type="match status" value="1"/>
</dbReference>
<feature type="domain" description="Amino acid transporter transmembrane" evidence="7">
    <location>
        <begin position="56"/>
        <end position="335"/>
    </location>
</feature>
<feature type="transmembrane region" description="Helical" evidence="6">
    <location>
        <begin position="169"/>
        <end position="188"/>
    </location>
</feature>
<feature type="transmembrane region" description="Helical" evidence="6">
    <location>
        <begin position="128"/>
        <end position="149"/>
    </location>
</feature>
<evidence type="ECO:0000256" key="3">
    <source>
        <dbReference type="ARBA" id="ARBA00022970"/>
    </source>
</evidence>
<name>A0AA38FIC6_TAXCH</name>
<dbReference type="PANTHER" id="PTHR22950:SF696">
    <property type="entry name" value="AMINO ACID TRANSPORTER TRANSMEMBRANE DOMAIN-CONTAINING PROTEIN"/>
    <property type="match status" value="1"/>
</dbReference>
<dbReference type="EMBL" id="JAHRHJ020000009">
    <property type="protein sequence ID" value="KAH9303326.1"/>
    <property type="molecule type" value="Genomic_DNA"/>
</dbReference>
<evidence type="ECO:0000256" key="4">
    <source>
        <dbReference type="ARBA" id="ARBA00022989"/>
    </source>
</evidence>
<dbReference type="Proteomes" id="UP000824469">
    <property type="component" value="Unassembled WGS sequence"/>
</dbReference>
<evidence type="ECO:0000259" key="7">
    <source>
        <dbReference type="Pfam" id="PF01490"/>
    </source>
</evidence>
<dbReference type="Pfam" id="PF01490">
    <property type="entry name" value="Aa_trans"/>
    <property type="match status" value="1"/>
</dbReference>
<evidence type="ECO:0000313" key="8">
    <source>
        <dbReference type="EMBL" id="KAH9303326.1"/>
    </source>
</evidence>
<keyword evidence="3" id="KW-0029">Amino-acid transport</keyword>
<keyword evidence="3" id="KW-0813">Transport</keyword>
<dbReference type="AlphaFoldDB" id="A0AA38FIC6"/>
<gene>
    <name evidence="8" type="ORF">KI387_014909</name>
</gene>
<evidence type="ECO:0000256" key="5">
    <source>
        <dbReference type="ARBA" id="ARBA00023136"/>
    </source>
</evidence>
<organism evidence="8 9">
    <name type="scientific">Taxus chinensis</name>
    <name type="common">Chinese yew</name>
    <name type="synonym">Taxus wallichiana var. chinensis</name>
    <dbReference type="NCBI Taxonomy" id="29808"/>
    <lineage>
        <taxon>Eukaryota</taxon>
        <taxon>Viridiplantae</taxon>
        <taxon>Streptophyta</taxon>
        <taxon>Embryophyta</taxon>
        <taxon>Tracheophyta</taxon>
        <taxon>Spermatophyta</taxon>
        <taxon>Pinopsida</taxon>
        <taxon>Pinidae</taxon>
        <taxon>Conifers II</taxon>
        <taxon>Cupressales</taxon>
        <taxon>Taxaceae</taxon>
        <taxon>Taxus</taxon>
    </lineage>
</organism>
<dbReference type="GO" id="GO:0005774">
    <property type="term" value="C:vacuolar membrane"/>
    <property type="evidence" value="ECO:0007669"/>
    <property type="project" value="TreeGrafter"/>
</dbReference>
<keyword evidence="5 6" id="KW-0472">Membrane</keyword>
<keyword evidence="2 6" id="KW-0812">Transmembrane</keyword>
<proteinExistence type="predicted"/>
<reference evidence="8 9" key="1">
    <citation type="journal article" date="2021" name="Nat. Plants">
        <title>The Taxus genome provides insights into paclitaxel biosynthesis.</title>
        <authorList>
            <person name="Xiong X."/>
            <person name="Gou J."/>
            <person name="Liao Q."/>
            <person name="Li Y."/>
            <person name="Zhou Q."/>
            <person name="Bi G."/>
            <person name="Li C."/>
            <person name="Du R."/>
            <person name="Wang X."/>
            <person name="Sun T."/>
            <person name="Guo L."/>
            <person name="Liang H."/>
            <person name="Lu P."/>
            <person name="Wu Y."/>
            <person name="Zhang Z."/>
            <person name="Ro D.K."/>
            <person name="Shang Y."/>
            <person name="Huang S."/>
            <person name="Yan J."/>
        </authorList>
    </citation>
    <scope>NUCLEOTIDE SEQUENCE [LARGE SCALE GENOMIC DNA]</scope>
    <source>
        <strain evidence="8">Ta-2019</strain>
    </source>
</reference>
<feature type="transmembrane region" description="Helical" evidence="6">
    <location>
        <begin position="238"/>
        <end position="257"/>
    </location>
</feature>
<evidence type="ECO:0000256" key="1">
    <source>
        <dbReference type="ARBA" id="ARBA00004141"/>
    </source>
</evidence>
<dbReference type="InterPro" id="IPR013057">
    <property type="entry name" value="AA_transpt_TM"/>
</dbReference>
<feature type="transmembrane region" description="Helical" evidence="6">
    <location>
        <begin position="84"/>
        <end position="107"/>
    </location>
</feature>
<feature type="transmembrane region" description="Helical" evidence="6">
    <location>
        <begin position="195"/>
        <end position="218"/>
    </location>
</feature>
<evidence type="ECO:0000256" key="6">
    <source>
        <dbReference type="SAM" id="Phobius"/>
    </source>
</evidence>
<dbReference type="GO" id="GO:0015179">
    <property type="term" value="F:L-amino acid transmembrane transporter activity"/>
    <property type="evidence" value="ECO:0007669"/>
    <property type="project" value="TreeGrafter"/>
</dbReference>
<feature type="non-terminal residue" evidence="8">
    <location>
        <position position="347"/>
    </location>
</feature>
<evidence type="ECO:0000256" key="2">
    <source>
        <dbReference type="ARBA" id="ARBA00022692"/>
    </source>
</evidence>
<evidence type="ECO:0000313" key="9">
    <source>
        <dbReference type="Proteomes" id="UP000824469"/>
    </source>
</evidence>
<comment type="subcellular location">
    <subcellularLocation>
        <location evidence="1">Membrane</location>
        <topology evidence="1">Multi-pass membrane protein</topology>
    </subcellularLocation>
</comment>
<feature type="transmembrane region" description="Helical" evidence="6">
    <location>
        <begin position="12"/>
        <end position="32"/>
    </location>
</feature>
<accession>A0AA38FIC6</accession>
<protein>
    <recommendedName>
        <fullName evidence="7">Amino acid transporter transmembrane domain-containing protein</fullName>
    </recommendedName>
</protein>
<dbReference type="OMA" id="VCECHHE"/>
<sequence>PEGQIILMSHIVIRWPVRVIQWKFLYAMGMALKRRLYWRRRRPEQAIMQRPIAPFLHSTINVVGIMIGLGQLSTPYALENGGWMSAFLLVGFGIICGYTANIMGSCLKRNAGLCNYRDLGERAFGKKGLIIASTFLYIEIFFTLVSYTISLGDNLGTIFSTTKLSWVHLPASRFLTIIAVLIALPSLWLRDLSSISFLSSGGIVTSLLLFFTVGWAAAFGGVGTRRSIPALQMKNVPGISGLYIFSYSGHVVLPNIYRAMKDPSQFSKVVAVSFPLLIVVYTGLAFMGASMFGSEIKSQITLNMPRQLIVTKIALWATVITPMTKYALELAPVAMQLGKRPAILFGL</sequence>